<protein>
    <submittedName>
        <fullName evidence="3">SnoaL-like protein</fullName>
    </submittedName>
</protein>
<feature type="compositionally biased region" description="Low complexity" evidence="1">
    <location>
        <begin position="200"/>
        <end position="213"/>
    </location>
</feature>
<gene>
    <name evidence="3" type="ORF">FBY41_2270</name>
</gene>
<feature type="compositionally biased region" description="Basic and acidic residues" evidence="1">
    <location>
        <begin position="214"/>
        <end position="227"/>
    </location>
</feature>
<dbReference type="InterPro" id="IPR032710">
    <property type="entry name" value="NTF2-like_dom_sf"/>
</dbReference>
<dbReference type="Gene3D" id="3.10.450.50">
    <property type="match status" value="1"/>
</dbReference>
<reference evidence="3 4" key="1">
    <citation type="submission" date="2019-06" db="EMBL/GenBank/DDBJ databases">
        <title>Genome sequencing of plant associated microbes to promote plant fitness in Sorghum bicolor and Oryza sativa.</title>
        <authorList>
            <person name="Coleman-Derr D."/>
        </authorList>
    </citation>
    <scope>NUCLEOTIDE SEQUENCE [LARGE SCALE GENOMIC DNA]</scope>
    <source>
        <strain evidence="3 4">KV-663</strain>
    </source>
</reference>
<accession>A0A543HV57</accession>
<evidence type="ECO:0000259" key="2">
    <source>
        <dbReference type="Pfam" id="PF13577"/>
    </source>
</evidence>
<dbReference type="AlphaFoldDB" id="A0A543HV57"/>
<dbReference type="InterPro" id="IPR037401">
    <property type="entry name" value="SnoaL-like"/>
</dbReference>
<name>A0A543HV57_9MICO</name>
<sequence>MTHPQADPSAPAPQSNSSSAALPRRVAELLAKQDVHDLLARYLRAVDRGDVEGAAACYLPGATEDHGGVFDGPASDYLASIGGTLTHPKALTTHALTNVLVDVALAEDLDSGHARAESYVLAFARVRRPDGIVGDTLTSARMVDDLELRDGRWGIRHRALRWDWNHDMDRSETWVYGMLVDDAARLRRSEKFPHDVVYTEQAAEQAAEQPAEQPAERSAERSAEVPA</sequence>
<keyword evidence="4" id="KW-1185">Reference proteome</keyword>
<organism evidence="3 4">
    <name type="scientific">Humibacillus xanthopallidus</name>
    <dbReference type="NCBI Taxonomy" id="412689"/>
    <lineage>
        <taxon>Bacteria</taxon>
        <taxon>Bacillati</taxon>
        <taxon>Actinomycetota</taxon>
        <taxon>Actinomycetes</taxon>
        <taxon>Micrococcales</taxon>
        <taxon>Intrasporangiaceae</taxon>
        <taxon>Humibacillus</taxon>
    </lineage>
</organism>
<evidence type="ECO:0000313" key="3">
    <source>
        <dbReference type="EMBL" id="TQM62241.1"/>
    </source>
</evidence>
<dbReference type="Pfam" id="PF13577">
    <property type="entry name" value="SnoaL_4"/>
    <property type="match status" value="1"/>
</dbReference>
<dbReference type="CDD" id="cd00531">
    <property type="entry name" value="NTF2_like"/>
    <property type="match status" value="1"/>
</dbReference>
<evidence type="ECO:0000313" key="4">
    <source>
        <dbReference type="Proteomes" id="UP000316747"/>
    </source>
</evidence>
<feature type="domain" description="SnoaL-like" evidence="2">
    <location>
        <begin position="28"/>
        <end position="158"/>
    </location>
</feature>
<dbReference type="EMBL" id="VFPM01000002">
    <property type="protein sequence ID" value="TQM62241.1"/>
    <property type="molecule type" value="Genomic_DNA"/>
</dbReference>
<feature type="region of interest" description="Disordered" evidence="1">
    <location>
        <begin position="1"/>
        <end position="21"/>
    </location>
</feature>
<feature type="region of interest" description="Disordered" evidence="1">
    <location>
        <begin position="198"/>
        <end position="227"/>
    </location>
</feature>
<proteinExistence type="predicted"/>
<comment type="caution">
    <text evidence="3">The sequence shown here is derived from an EMBL/GenBank/DDBJ whole genome shotgun (WGS) entry which is preliminary data.</text>
</comment>
<dbReference type="SUPFAM" id="SSF54427">
    <property type="entry name" value="NTF2-like"/>
    <property type="match status" value="1"/>
</dbReference>
<dbReference type="Proteomes" id="UP000316747">
    <property type="component" value="Unassembled WGS sequence"/>
</dbReference>
<evidence type="ECO:0000256" key="1">
    <source>
        <dbReference type="SAM" id="MobiDB-lite"/>
    </source>
</evidence>